<dbReference type="STRING" id="1913578.LPB140_00770"/>
<organism evidence="1 2">
    <name type="scientific">Sphingorhabdus lutea</name>
    <dbReference type="NCBI Taxonomy" id="1913578"/>
    <lineage>
        <taxon>Bacteria</taxon>
        <taxon>Pseudomonadati</taxon>
        <taxon>Pseudomonadota</taxon>
        <taxon>Alphaproteobacteria</taxon>
        <taxon>Sphingomonadales</taxon>
        <taxon>Sphingomonadaceae</taxon>
        <taxon>Sphingorhabdus</taxon>
    </lineage>
</organism>
<protein>
    <recommendedName>
        <fullName evidence="3">DUF2946 domain-containing protein</fullName>
    </recommendedName>
</protein>
<proteinExistence type="predicted"/>
<gene>
    <name evidence="1" type="ORF">LPB140_00770</name>
</gene>
<evidence type="ECO:0000313" key="1">
    <source>
        <dbReference type="EMBL" id="APG61613.1"/>
    </source>
</evidence>
<dbReference type="KEGG" id="sphl:LPB140_00770"/>
<dbReference type="EMBL" id="CP018154">
    <property type="protein sequence ID" value="APG61613.1"/>
    <property type="molecule type" value="Genomic_DNA"/>
</dbReference>
<reference evidence="1 2" key="1">
    <citation type="submission" date="2016-11" db="EMBL/GenBank/DDBJ databases">
        <title>Sphingorhabdus sp. LPB0140, isolated from marine environment.</title>
        <authorList>
            <person name="Kim E."/>
            <person name="Yi H."/>
        </authorList>
    </citation>
    <scope>NUCLEOTIDE SEQUENCE [LARGE SCALE GENOMIC DNA]</scope>
    <source>
        <strain evidence="1 2">LPB0140</strain>
    </source>
</reference>
<name>A0A1L3J943_9SPHN</name>
<accession>A0A1L3J943</accession>
<dbReference type="AlphaFoldDB" id="A0A1L3J943"/>
<evidence type="ECO:0008006" key="3">
    <source>
        <dbReference type="Google" id="ProtNLM"/>
    </source>
</evidence>
<dbReference type="Proteomes" id="UP000242561">
    <property type="component" value="Chromosome"/>
</dbReference>
<keyword evidence="2" id="KW-1185">Reference proteome</keyword>
<evidence type="ECO:0000313" key="2">
    <source>
        <dbReference type="Proteomes" id="UP000242561"/>
    </source>
</evidence>
<sequence>MVYALAMLRHIFIILFLVFLALPAAAMPNMGHEINDVMEIYGASSMAENCHEMAAKPDQHPMNDKNGDEFHIMHQCIGCIGGQYIFAASIINNSAQSTPYTYGVKILYGSHPMPDTPPPKS</sequence>